<reference evidence="3" key="1">
    <citation type="journal article" date="2019" name="Int. J. Syst. Evol. Microbiol.">
        <title>The Global Catalogue of Microorganisms (GCM) 10K type strain sequencing project: providing services to taxonomists for standard genome sequencing and annotation.</title>
        <authorList>
            <consortium name="The Broad Institute Genomics Platform"/>
            <consortium name="The Broad Institute Genome Sequencing Center for Infectious Disease"/>
            <person name="Wu L."/>
            <person name="Ma J."/>
        </authorList>
    </citation>
    <scope>NUCLEOTIDE SEQUENCE [LARGE SCALE GENOMIC DNA]</scope>
    <source>
        <strain evidence="3">JCM 18055</strain>
    </source>
</reference>
<feature type="transmembrane region" description="Helical" evidence="1">
    <location>
        <begin position="20"/>
        <end position="41"/>
    </location>
</feature>
<feature type="transmembrane region" description="Helical" evidence="1">
    <location>
        <begin position="53"/>
        <end position="78"/>
    </location>
</feature>
<name>A0ABP8X9A1_9PSEU</name>
<gene>
    <name evidence="2" type="ORF">GCM10023215_46760</name>
</gene>
<comment type="caution">
    <text evidence="2">The sequence shown here is derived from an EMBL/GenBank/DDBJ whole genome shotgun (WGS) entry which is preliminary data.</text>
</comment>
<keyword evidence="1" id="KW-0472">Membrane</keyword>
<sequence length="152" mass="17206">MSDRDVRRWPLRGFWRAWYWISWLISVVLFLPVLGLAVLAWRSSGPARWFPLLPGLVLLAIILVIGWQLATTALVVTVDAGGELRARLLFRARQVHATGVLSVRRSALTSGHHTPIVIRTANWSVRLIHTRTDVDELVAKLRRHNPALLVDV</sequence>
<accession>A0ABP8X9A1</accession>
<dbReference type="Proteomes" id="UP001500325">
    <property type="component" value="Unassembled WGS sequence"/>
</dbReference>
<keyword evidence="1" id="KW-0812">Transmembrane</keyword>
<evidence type="ECO:0000313" key="3">
    <source>
        <dbReference type="Proteomes" id="UP001500325"/>
    </source>
</evidence>
<evidence type="ECO:0000256" key="1">
    <source>
        <dbReference type="SAM" id="Phobius"/>
    </source>
</evidence>
<organism evidence="2 3">
    <name type="scientific">Pseudonocardia yuanmonensis</name>
    <dbReference type="NCBI Taxonomy" id="1095914"/>
    <lineage>
        <taxon>Bacteria</taxon>
        <taxon>Bacillati</taxon>
        <taxon>Actinomycetota</taxon>
        <taxon>Actinomycetes</taxon>
        <taxon>Pseudonocardiales</taxon>
        <taxon>Pseudonocardiaceae</taxon>
        <taxon>Pseudonocardia</taxon>
    </lineage>
</organism>
<evidence type="ECO:0008006" key="4">
    <source>
        <dbReference type="Google" id="ProtNLM"/>
    </source>
</evidence>
<evidence type="ECO:0000313" key="2">
    <source>
        <dbReference type="EMBL" id="GAA4702222.1"/>
    </source>
</evidence>
<proteinExistence type="predicted"/>
<keyword evidence="1" id="KW-1133">Transmembrane helix</keyword>
<dbReference type="EMBL" id="BAABIC010000017">
    <property type="protein sequence ID" value="GAA4702222.1"/>
    <property type="molecule type" value="Genomic_DNA"/>
</dbReference>
<protein>
    <recommendedName>
        <fullName evidence="4">PH domain-containing protein</fullName>
    </recommendedName>
</protein>
<keyword evidence="3" id="KW-1185">Reference proteome</keyword>